<evidence type="ECO:0000256" key="9">
    <source>
        <dbReference type="ARBA" id="ARBA00023011"/>
    </source>
</evidence>
<dbReference type="GO" id="GO:0005829">
    <property type="term" value="C:cytosol"/>
    <property type="evidence" value="ECO:0007669"/>
    <property type="project" value="InterPro"/>
</dbReference>
<evidence type="ECO:0000256" key="16">
    <source>
        <dbReference type="RuleBase" id="RU363086"/>
    </source>
</evidence>
<dbReference type="Proteomes" id="UP000036681">
    <property type="component" value="Unplaced"/>
</dbReference>
<evidence type="ECO:0000256" key="1">
    <source>
        <dbReference type="ARBA" id="ARBA00003812"/>
    </source>
</evidence>
<dbReference type="GO" id="GO:0005524">
    <property type="term" value="F:ATP binding"/>
    <property type="evidence" value="ECO:0007669"/>
    <property type="project" value="UniProtKB-UniRule"/>
</dbReference>
<dbReference type="Gene3D" id="3.30.230.10">
    <property type="match status" value="1"/>
</dbReference>
<dbReference type="InterPro" id="IPR036554">
    <property type="entry name" value="GHMP_kinase_C_sf"/>
</dbReference>
<keyword evidence="7 15" id="KW-0067">ATP-binding</keyword>
<evidence type="ECO:0000256" key="10">
    <source>
        <dbReference type="ARBA" id="ARBA00023098"/>
    </source>
</evidence>
<evidence type="ECO:0000256" key="13">
    <source>
        <dbReference type="ARBA" id="ARBA00023239"/>
    </source>
</evidence>
<evidence type="ECO:0000256" key="11">
    <source>
        <dbReference type="ARBA" id="ARBA00023166"/>
    </source>
</evidence>
<dbReference type="InterPro" id="IPR029765">
    <property type="entry name" value="Mev_diP_decarb"/>
</dbReference>
<reference evidence="20" key="1">
    <citation type="submission" date="2023-03" db="UniProtKB">
        <authorList>
            <consortium name="WormBaseParasite"/>
        </authorList>
    </citation>
    <scope>IDENTIFICATION</scope>
</reference>
<dbReference type="InterPro" id="IPR005935">
    <property type="entry name" value="Mev_decarb"/>
</dbReference>
<keyword evidence="16" id="KW-0153">Cholesterol metabolism</keyword>
<evidence type="ECO:0000256" key="12">
    <source>
        <dbReference type="ARBA" id="ARBA00023221"/>
    </source>
</evidence>
<dbReference type="NCBIfam" id="TIGR01240">
    <property type="entry name" value="mevDPdecarb"/>
    <property type="match status" value="1"/>
</dbReference>
<protein>
    <recommendedName>
        <fullName evidence="4 15">Diphosphomevalonate decarboxylase</fullName>
        <ecNumber evidence="3 15">4.1.1.33</ecNumber>
    </recommendedName>
</protein>
<feature type="domain" description="Diphosphomevalonate decarboxylase-like N-terminal" evidence="18">
    <location>
        <begin position="24"/>
        <end position="208"/>
    </location>
</feature>
<dbReference type="FunFam" id="3.30.230.10:FF:000072">
    <property type="entry name" value="Diphosphomevalonate decarboxylase"/>
    <property type="match status" value="1"/>
</dbReference>
<comment type="function">
    <text evidence="1 16">Catalyzes the ATP dependent decarboxylation of (R)-5-diphosphomevalonate to form isopentenyl diphosphate (IPP). Functions in the mevalonate (MVA) pathway leading to isopentenyl diphosphate (IPP), a key precursor for the biosynthesis of isoprenoids and sterol synthesis.</text>
</comment>
<organism evidence="19 20">
    <name type="scientific">Ascaris lumbricoides</name>
    <name type="common">Giant roundworm</name>
    <dbReference type="NCBI Taxonomy" id="6252"/>
    <lineage>
        <taxon>Eukaryota</taxon>
        <taxon>Metazoa</taxon>
        <taxon>Ecdysozoa</taxon>
        <taxon>Nematoda</taxon>
        <taxon>Chromadorea</taxon>
        <taxon>Rhabditida</taxon>
        <taxon>Spirurina</taxon>
        <taxon>Ascaridomorpha</taxon>
        <taxon>Ascaridoidea</taxon>
        <taxon>Ascarididae</taxon>
        <taxon>Ascaris</taxon>
    </lineage>
</organism>
<comment type="pathway">
    <text evidence="16">Steroid biosynthesis; cholesterol biosynthesis.</text>
</comment>
<keyword evidence="11 16" id="KW-1207">Sterol metabolism</keyword>
<keyword evidence="16" id="KW-0152">Cholesterol biosynthesis</keyword>
<dbReference type="GO" id="GO:0004163">
    <property type="term" value="F:diphosphomevalonate decarboxylase activity"/>
    <property type="evidence" value="ECO:0007669"/>
    <property type="project" value="UniProtKB-UniRule"/>
</dbReference>
<sequence>MERNIAISDSPSNFIATKEVTVIAPINIAIIKYWGKRDEDLVLPLNDSISVNINELYAKTRVRVGPQIEKDTVSINGKVVDLSKLNRFRRCFAVSLFRKTAGCRVKSCFGANKGRKGEGCWGFERQRVGAKVREPKVVSTTNFPTDAGLASSAAGFAAIAFAMGRLYNLNKDEIERIARLGSGSSCRSLLGGFIHWKAGTCADGSDCCCEVVAPTEHWSTLRAMILVTSNNSKDVGSTDGMRKSTQTSELLSHRVKEVVPKRVSRLLEAIKSRNFEDFATITMAESNQLHAICMDTMPPLRYMNKNSWHLLRIMEALNTSIGSKCVAYTFDAGPNCCLFFERDSMLRVLTALLKYCRLSTSLIDKVATSVAEEWLDLRNEVVALQDSITLEGVEQMEHVVEDVILSHVGAEPRVI</sequence>
<evidence type="ECO:0000256" key="7">
    <source>
        <dbReference type="ARBA" id="ARBA00022840"/>
    </source>
</evidence>
<accession>A0A9J2PJ59</accession>
<dbReference type="GO" id="GO:0006695">
    <property type="term" value="P:cholesterol biosynthetic process"/>
    <property type="evidence" value="ECO:0007669"/>
    <property type="project" value="UniProtKB-KW"/>
</dbReference>
<evidence type="ECO:0000256" key="6">
    <source>
        <dbReference type="ARBA" id="ARBA00022741"/>
    </source>
</evidence>
<evidence type="ECO:0000256" key="8">
    <source>
        <dbReference type="ARBA" id="ARBA00022955"/>
    </source>
</evidence>
<dbReference type="PANTHER" id="PTHR10977:SF3">
    <property type="entry name" value="DIPHOSPHOMEVALONATE DECARBOXYLASE"/>
    <property type="match status" value="1"/>
</dbReference>
<keyword evidence="19" id="KW-1185">Reference proteome</keyword>
<dbReference type="InterPro" id="IPR041431">
    <property type="entry name" value="Mvd1_C"/>
</dbReference>
<evidence type="ECO:0000313" key="19">
    <source>
        <dbReference type="Proteomes" id="UP000036681"/>
    </source>
</evidence>
<name>A0A9J2PJ59_ASCLU</name>
<proteinExistence type="inferred from homology"/>
<keyword evidence="13 15" id="KW-0456">Lyase</keyword>
<evidence type="ECO:0000256" key="3">
    <source>
        <dbReference type="ARBA" id="ARBA00012296"/>
    </source>
</evidence>
<dbReference type="SUPFAM" id="SSF55060">
    <property type="entry name" value="GHMP Kinase, C-terminal domain"/>
    <property type="match status" value="1"/>
</dbReference>
<feature type="domain" description="Mvd1 C-terminal" evidence="17">
    <location>
        <begin position="223"/>
        <end position="415"/>
    </location>
</feature>
<dbReference type="EC" id="4.1.1.33" evidence="3 15"/>
<keyword evidence="12 16" id="KW-0753">Steroid metabolism</keyword>
<dbReference type="Pfam" id="PF22700">
    <property type="entry name" value="MVD-like_N"/>
    <property type="match status" value="1"/>
</dbReference>
<keyword evidence="10 15" id="KW-0443">Lipid metabolism</keyword>
<evidence type="ECO:0000259" key="17">
    <source>
        <dbReference type="Pfam" id="PF18376"/>
    </source>
</evidence>
<evidence type="ECO:0000256" key="14">
    <source>
        <dbReference type="ARBA" id="ARBA00048154"/>
    </source>
</evidence>
<keyword evidence="6 15" id="KW-0547">Nucleotide-binding</keyword>
<keyword evidence="9 16" id="KW-0756">Sterol biosynthesis</keyword>
<dbReference type="Gene3D" id="3.30.70.890">
    <property type="entry name" value="GHMP kinase, C-terminal domain"/>
    <property type="match status" value="1"/>
</dbReference>
<dbReference type="WBParaSite" id="ALUE_0000936401-mRNA-1">
    <property type="protein sequence ID" value="ALUE_0000936401-mRNA-1"/>
    <property type="gene ID" value="ALUE_0000936401"/>
</dbReference>
<evidence type="ECO:0000256" key="2">
    <source>
        <dbReference type="ARBA" id="ARBA00008831"/>
    </source>
</evidence>
<dbReference type="InterPro" id="IPR014721">
    <property type="entry name" value="Ribsml_uS5_D2-typ_fold_subgr"/>
</dbReference>
<dbReference type="SUPFAM" id="SSF54211">
    <property type="entry name" value="Ribosomal protein S5 domain 2-like"/>
    <property type="match status" value="1"/>
</dbReference>
<dbReference type="InterPro" id="IPR053859">
    <property type="entry name" value="MVD-like_N"/>
</dbReference>
<evidence type="ECO:0000256" key="15">
    <source>
        <dbReference type="PIRNR" id="PIRNR015950"/>
    </source>
</evidence>
<dbReference type="PIRSF" id="PIRSF015950">
    <property type="entry name" value="Mev_P_decrbx"/>
    <property type="match status" value="1"/>
</dbReference>
<dbReference type="PANTHER" id="PTHR10977">
    <property type="entry name" value="DIPHOSPHOMEVALONATE DECARBOXYLASE"/>
    <property type="match status" value="1"/>
</dbReference>
<evidence type="ECO:0000256" key="5">
    <source>
        <dbReference type="ARBA" id="ARBA00022516"/>
    </source>
</evidence>
<comment type="catalytic activity">
    <reaction evidence="14 15 16">
        <text>(R)-5-diphosphomevalonate + ATP = isopentenyl diphosphate + ADP + phosphate + CO2</text>
        <dbReference type="Rhea" id="RHEA:23732"/>
        <dbReference type="ChEBI" id="CHEBI:16526"/>
        <dbReference type="ChEBI" id="CHEBI:30616"/>
        <dbReference type="ChEBI" id="CHEBI:43474"/>
        <dbReference type="ChEBI" id="CHEBI:57557"/>
        <dbReference type="ChEBI" id="CHEBI:128769"/>
        <dbReference type="ChEBI" id="CHEBI:456216"/>
        <dbReference type="EC" id="4.1.1.33"/>
    </reaction>
</comment>
<dbReference type="GO" id="GO:0019287">
    <property type="term" value="P:isopentenyl diphosphate biosynthetic process, mevalonate pathway"/>
    <property type="evidence" value="ECO:0007669"/>
    <property type="project" value="UniProtKB-UniRule"/>
</dbReference>
<keyword evidence="5 16" id="KW-0444">Lipid biosynthesis</keyword>
<dbReference type="AlphaFoldDB" id="A0A9J2PJ59"/>
<dbReference type="Pfam" id="PF18376">
    <property type="entry name" value="MDD_C"/>
    <property type="match status" value="1"/>
</dbReference>
<evidence type="ECO:0000259" key="18">
    <source>
        <dbReference type="Pfam" id="PF22700"/>
    </source>
</evidence>
<dbReference type="InterPro" id="IPR020568">
    <property type="entry name" value="Ribosomal_Su5_D2-typ_SF"/>
</dbReference>
<comment type="similarity">
    <text evidence="2 15 16">Belongs to the diphosphomevalonate decarboxylase family.</text>
</comment>
<keyword evidence="8 16" id="KW-0752">Steroid biosynthesis</keyword>
<evidence type="ECO:0000313" key="20">
    <source>
        <dbReference type="WBParaSite" id="ALUE_0000936401-mRNA-1"/>
    </source>
</evidence>
<evidence type="ECO:0000256" key="4">
    <source>
        <dbReference type="ARBA" id="ARBA00019335"/>
    </source>
</evidence>